<dbReference type="EMBL" id="LJQD01000040">
    <property type="protein sequence ID" value="KPW99807.1"/>
    <property type="molecule type" value="Genomic_DNA"/>
</dbReference>
<organism evidence="1 2">
    <name type="scientific">Pseudomonas syringae pv. castaneae</name>
    <dbReference type="NCBI Taxonomy" id="264450"/>
    <lineage>
        <taxon>Bacteria</taxon>
        <taxon>Pseudomonadati</taxon>
        <taxon>Pseudomonadota</taxon>
        <taxon>Gammaproteobacteria</taxon>
        <taxon>Pseudomonadales</taxon>
        <taxon>Pseudomonadaceae</taxon>
        <taxon>Pseudomonas</taxon>
        <taxon>Pseudomonas syringae</taxon>
    </lineage>
</organism>
<accession>A0A0P9N4H5</accession>
<evidence type="ECO:0000313" key="1">
    <source>
        <dbReference type="EMBL" id="KPW99807.1"/>
    </source>
</evidence>
<dbReference type="RefSeq" id="WP_057430665.1">
    <property type="nucleotide sequence ID" value="NZ_LJQD01000040.1"/>
</dbReference>
<proteinExistence type="predicted"/>
<dbReference type="Proteomes" id="UP000050381">
    <property type="component" value="Unassembled WGS sequence"/>
</dbReference>
<reference evidence="1 2" key="1">
    <citation type="submission" date="2015-09" db="EMBL/GenBank/DDBJ databases">
        <title>Genome announcement of multiple Pseudomonas syringae strains.</title>
        <authorList>
            <person name="Thakur S."/>
            <person name="Wang P.W."/>
            <person name="Gong Y."/>
            <person name="Weir B.S."/>
            <person name="Guttman D.S."/>
        </authorList>
    </citation>
    <scope>NUCLEOTIDE SEQUENCE [LARGE SCALE GENOMIC DNA]</scope>
    <source>
        <strain evidence="1 2">ICMP9419</strain>
    </source>
</reference>
<sequence length="113" mass="12977">MLSEFLKSLNIKEMLNPKVRNTLEHFDKANYEVTQSAPQNKLAAYNVVLSHWDAISPRVYPLRLYISSERKFYNMQWDIDIGVIYLEACSILEKLEGGKSPVSTEPGGLMIRI</sequence>
<evidence type="ECO:0000313" key="2">
    <source>
        <dbReference type="Proteomes" id="UP000050381"/>
    </source>
</evidence>
<dbReference type="PATRIC" id="fig|264450.4.peg.6254"/>
<dbReference type="AlphaFoldDB" id="A0A0P9N4H5"/>
<gene>
    <name evidence="1" type="ORF">ALO79_05298</name>
</gene>
<name>A0A0P9N4H5_PSESX</name>
<protein>
    <submittedName>
        <fullName evidence="1">Uncharacterized protein</fullName>
    </submittedName>
</protein>
<comment type="caution">
    <text evidence="1">The sequence shown here is derived from an EMBL/GenBank/DDBJ whole genome shotgun (WGS) entry which is preliminary data.</text>
</comment>